<keyword evidence="2" id="KW-1185">Reference proteome</keyword>
<sequence length="188" mass="21105">MSPYTLIPFETSSFADLDPPPQITATVKRQRSLLRISFELTGAIAALALPQRHPLSQRRHHLWQHSCFECFVRPQAADRYWEVNVSPTGDWNRYAFSSYRAGMTPCPAVTDLPVQIKRTTHHYHLSYAVDLTAIAPPTQPLDLAIATVLETQTGLLSYWALTHPSATADFHHPDSFLGHCPAYPADRA</sequence>
<dbReference type="CDD" id="cd09627">
    <property type="entry name" value="DOMON_murB_like"/>
    <property type="match status" value="1"/>
</dbReference>
<dbReference type="EMBL" id="JTHE03000109">
    <property type="protein sequence ID" value="MCM1985018.1"/>
    <property type="molecule type" value="Genomic_DNA"/>
</dbReference>
<protein>
    <submittedName>
        <fullName evidence="1">DOMON-like domain-containing protein</fullName>
    </submittedName>
</protein>
<dbReference type="Gene3D" id="2.60.40.1190">
    <property type="match status" value="1"/>
</dbReference>
<gene>
    <name evidence="1" type="ORF">QQ91_0019540</name>
</gene>
<name>A0ABD4T955_9CYAN</name>
<reference evidence="1 2" key="1">
    <citation type="journal article" date="2015" name="Genome Announc.">
        <title>Draft Genome Sequence of Filamentous Marine Cyanobacterium Lyngbya confervoides Strain BDU141951.</title>
        <authorList>
            <person name="Chandrababunaidu M.M."/>
            <person name="Sen D."/>
            <person name="Tripathy S."/>
        </authorList>
    </citation>
    <scope>NUCLEOTIDE SEQUENCE [LARGE SCALE GENOMIC DNA]</scope>
    <source>
        <strain evidence="1 2">BDU141951</strain>
    </source>
</reference>
<accession>A0ABD4T955</accession>
<proteinExistence type="predicted"/>
<dbReference type="AlphaFoldDB" id="A0ABD4T955"/>
<evidence type="ECO:0000313" key="2">
    <source>
        <dbReference type="Proteomes" id="UP000031561"/>
    </source>
</evidence>
<dbReference type="RefSeq" id="WP_166277653.1">
    <property type="nucleotide sequence ID" value="NZ_JTHE03000109.1"/>
</dbReference>
<dbReference type="Proteomes" id="UP000031561">
    <property type="component" value="Unassembled WGS sequence"/>
</dbReference>
<evidence type="ECO:0000313" key="1">
    <source>
        <dbReference type="EMBL" id="MCM1985018.1"/>
    </source>
</evidence>
<comment type="caution">
    <text evidence="1">The sequence shown here is derived from an EMBL/GenBank/DDBJ whole genome shotgun (WGS) entry which is preliminary data.</text>
</comment>
<organism evidence="1 2">
    <name type="scientific">Lyngbya confervoides BDU141951</name>
    <dbReference type="NCBI Taxonomy" id="1574623"/>
    <lineage>
        <taxon>Bacteria</taxon>
        <taxon>Bacillati</taxon>
        <taxon>Cyanobacteriota</taxon>
        <taxon>Cyanophyceae</taxon>
        <taxon>Oscillatoriophycideae</taxon>
        <taxon>Oscillatoriales</taxon>
        <taxon>Microcoleaceae</taxon>
        <taxon>Lyngbya</taxon>
    </lineage>
</organism>